<reference evidence="1 2" key="1">
    <citation type="journal article" date="2013" name="Genome Announc.">
        <title>Draft Genome Sequence of Rhodococcus rhodnii Strain LMG5362, a Symbiont of Rhodnius prolixus (Hemiptera, Reduviidae, Triatominae), the Principle Vector of Trypanosoma cruzi.</title>
        <authorList>
            <person name="Pachebat J.A."/>
            <person name="van Keulen G."/>
            <person name="Whitten M.M."/>
            <person name="Girdwood S."/>
            <person name="Del Sol R."/>
            <person name="Dyson P.J."/>
            <person name="Facey P.D."/>
        </authorList>
    </citation>
    <scope>NUCLEOTIDE SEQUENCE [LARGE SCALE GENOMIC DNA]</scope>
    <source>
        <strain evidence="1 2">LMG 5362</strain>
    </source>
</reference>
<organism evidence="1 2">
    <name type="scientific">Rhodococcus rhodnii LMG 5362</name>
    <dbReference type="NCBI Taxonomy" id="1273125"/>
    <lineage>
        <taxon>Bacteria</taxon>
        <taxon>Bacillati</taxon>
        <taxon>Actinomycetota</taxon>
        <taxon>Actinomycetes</taxon>
        <taxon>Mycobacteriales</taxon>
        <taxon>Nocardiaceae</taxon>
        <taxon>Rhodococcus</taxon>
    </lineage>
</organism>
<sequence>MGSAHARRRRGTGELMTHDIVYRGPNGIVWDLYGPRAGRQGAEIMNHVKGLYLPPRKLVLTRSANQRGATARKVVEDERVVEMVVSTQARTGREHDDVESLWWQSWSHLETGRLEVDRGARWLDVQLLEYPDDPWTIHPEQNNYLEHDMRIVACNPAWQGGTRTTPEQTGTGVLTFKVRNPTDLTMWPVIVGDGGGIIRIQDGLTDRIVEIPHPLHEGWKVFTDPQQRTLDVTSGLPLWPDVMRGITFGSPLPAGMRRSRTLTVEVQTEATVRVELVDQWIKPWG</sequence>
<gene>
    <name evidence="1" type="ORF">Rrhod_1365</name>
</gene>
<evidence type="ECO:0000313" key="2">
    <source>
        <dbReference type="Proteomes" id="UP000013525"/>
    </source>
</evidence>
<name>R7WPN4_9NOCA</name>
<proteinExistence type="predicted"/>
<dbReference type="AlphaFoldDB" id="R7WPN4"/>
<evidence type="ECO:0000313" key="1">
    <source>
        <dbReference type="EMBL" id="EOM77276.1"/>
    </source>
</evidence>
<dbReference type="PATRIC" id="fig|1273125.3.peg.1319"/>
<comment type="caution">
    <text evidence="1">The sequence shown here is derived from an EMBL/GenBank/DDBJ whole genome shotgun (WGS) entry which is preliminary data.</text>
</comment>
<accession>R7WPN4</accession>
<dbReference type="Proteomes" id="UP000013525">
    <property type="component" value="Unassembled WGS sequence"/>
</dbReference>
<dbReference type="EMBL" id="APMY01000047">
    <property type="protein sequence ID" value="EOM77276.1"/>
    <property type="molecule type" value="Genomic_DNA"/>
</dbReference>
<keyword evidence="2" id="KW-1185">Reference proteome</keyword>
<evidence type="ECO:0008006" key="3">
    <source>
        <dbReference type="Google" id="ProtNLM"/>
    </source>
</evidence>
<dbReference type="eggNOG" id="ENOG5032EII">
    <property type="taxonomic scope" value="Bacteria"/>
</dbReference>
<protein>
    <recommendedName>
        <fullName evidence="3">Minor tail protein</fullName>
    </recommendedName>
</protein>